<feature type="non-terminal residue" evidence="1">
    <location>
        <position position="66"/>
    </location>
</feature>
<organism evidence="1 2">
    <name type="scientific">Pleurodeles waltl</name>
    <name type="common">Iberian ribbed newt</name>
    <dbReference type="NCBI Taxonomy" id="8319"/>
    <lineage>
        <taxon>Eukaryota</taxon>
        <taxon>Metazoa</taxon>
        <taxon>Chordata</taxon>
        <taxon>Craniata</taxon>
        <taxon>Vertebrata</taxon>
        <taxon>Euteleostomi</taxon>
        <taxon>Amphibia</taxon>
        <taxon>Batrachia</taxon>
        <taxon>Caudata</taxon>
        <taxon>Salamandroidea</taxon>
        <taxon>Salamandridae</taxon>
        <taxon>Pleurodelinae</taxon>
        <taxon>Pleurodeles</taxon>
    </lineage>
</organism>
<comment type="caution">
    <text evidence="1">The sequence shown here is derived from an EMBL/GenBank/DDBJ whole genome shotgun (WGS) entry which is preliminary data.</text>
</comment>
<sequence length="66" mass="7302">HERSLDKRDAVGSNLWRSLTRPENVEDTREVWTNEMPLVPICGVHLPGLTHVNAVCTPAKGAAIRS</sequence>
<name>A0AAV7SR69_PLEWA</name>
<dbReference type="AlphaFoldDB" id="A0AAV7SR69"/>
<protein>
    <submittedName>
        <fullName evidence="1">Uncharacterized protein</fullName>
    </submittedName>
</protein>
<proteinExistence type="predicted"/>
<evidence type="ECO:0000313" key="1">
    <source>
        <dbReference type="EMBL" id="KAJ1166481.1"/>
    </source>
</evidence>
<gene>
    <name evidence="1" type="ORF">NDU88_006881</name>
</gene>
<dbReference type="Proteomes" id="UP001066276">
    <property type="component" value="Chromosome 4_2"/>
</dbReference>
<reference evidence="1" key="1">
    <citation type="journal article" date="2022" name="bioRxiv">
        <title>Sequencing and chromosome-scale assembly of the giantPleurodeles waltlgenome.</title>
        <authorList>
            <person name="Brown T."/>
            <person name="Elewa A."/>
            <person name="Iarovenko S."/>
            <person name="Subramanian E."/>
            <person name="Araus A.J."/>
            <person name="Petzold A."/>
            <person name="Susuki M."/>
            <person name="Suzuki K.-i.T."/>
            <person name="Hayashi T."/>
            <person name="Toyoda A."/>
            <person name="Oliveira C."/>
            <person name="Osipova E."/>
            <person name="Leigh N.D."/>
            <person name="Simon A."/>
            <person name="Yun M.H."/>
        </authorList>
    </citation>
    <scope>NUCLEOTIDE SEQUENCE</scope>
    <source>
        <strain evidence="1">20211129_DDA</strain>
        <tissue evidence="1">Liver</tissue>
    </source>
</reference>
<evidence type="ECO:0000313" key="2">
    <source>
        <dbReference type="Proteomes" id="UP001066276"/>
    </source>
</evidence>
<keyword evidence="2" id="KW-1185">Reference proteome</keyword>
<feature type="non-terminal residue" evidence="1">
    <location>
        <position position="1"/>
    </location>
</feature>
<accession>A0AAV7SR69</accession>
<dbReference type="EMBL" id="JANPWB010000008">
    <property type="protein sequence ID" value="KAJ1166481.1"/>
    <property type="molecule type" value="Genomic_DNA"/>
</dbReference>